<keyword evidence="2" id="KW-1185">Reference proteome</keyword>
<sequence length="168" mass="19487">MLQKAGTGPMEQITIRMKLLWVSNHTFNQIKLAKLHFTDEQSPKPLQDQLSVRLKVCKPFKDVSSLIFEPAISCPRLDQFQTLLAGSKDVISWKEWEDFKKHIAVELKQLKTQARRWITRGYRQKNLRIKKAIARCSSGSTADEVQRKKHVETLQQQQEINDTVNDVS</sequence>
<evidence type="ECO:0000313" key="2">
    <source>
        <dbReference type="Proteomes" id="UP001165083"/>
    </source>
</evidence>
<evidence type="ECO:0000313" key="1">
    <source>
        <dbReference type="EMBL" id="GMF36808.1"/>
    </source>
</evidence>
<dbReference type="OrthoDB" id="89249at2759"/>
<reference evidence="1" key="1">
    <citation type="submission" date="2023-04" db="EMBL/GenBank/DDBJ databases">
        <title>Phytophthora lilii NBRC 32176.</title>
        <authorList>
            <person name="Ichikawa N."/>
            <person name="Sato H."/>
            <person name="Tonouchi N."/>
        </authorList>
    </citation>
    <scope>NUCLEOTIDE SEQUENCE</scope>
    <source>
        <strain evidence="1">NBRC 32176</strain>
    </source>
</reference>
<dbReference type="AlphaFoldDB" id="A0A9W7CNK1"/>
<dbReference type="Proteomes" id="UP001165083">
    <property type="component" value="Unassembled WGS sequence"/>
</dbReference>
<organism evidence="1 2">
    <name type="scientific">Phytophthora lilii</name>
    <dbReference type="NCBI Taxonomy" id="2077276"/>
    <lineage>
        <taxon>Eukaryota</taxon>
        <taxon>Sar</taxon>
        <taxon>Stramenopiles</taxon>
        <taxon>Oomycota</taxon>
        <taxon>Peronosporomycetes</taxon>
        <taxon>Peronosporales</taxon>
        <taxon>Peronosporaceae</taxon>
        <taxon>Phytophthora</taxon>
    </lineage>
</organism>
<gene>
    <name evidence="1" type="ORF">Plil01_001555000</name>
</gene>
<proteinExistence type="predicted"/>
<name>A0A9W7CNK1_9STRA</name>
<dbReference type="EMBL" id="BSXW01001441">
    <property type="protein sequence ID" value="GMF36808.1"/>
    <property type="molecule type" value="Genomic_DNA"/>
</dbReference>
<protein>
    <submittedName>
        <fullName evidence="1">Unnamed protein product</fullName>
    </submittedName>
</protein>
<comment type="caution">
    <text evidence="1">The sequence shown here is derived from an EMBL/GenBank/DDBJ whole genome shotgun (WGS) entry which is preliminary data.</text>
</comment>
<accession>A0A9W7CNK1</accession>